<evidence type="ECO:0000313" key="3">
    <source>
        <dbReference type="EMBL" id="CAB4763295.1"/>
    </source>
</evidence>
<feature type="transmembrane region" description="Helical" evidence="1">
    <location>
        <begin position="128"/>
        <end position="146"/>
    </location>
</feature>
<accession>A0A6J6UW30</accession>
<name>A0A6J6UW30_9ZZZZ</name>
<keyword evidence="1" id="KW-1133">Transmembrane helix</keyword>
<evidence type="ECO:0000259" key="2">
    <source>
        <dbReference type="Pfam" id="PF19053"/>
    </source>
</evidence>
<feature type="transmembrane region" description="Helical" evidence="1">
    <location>
        <begin position="234"/>
        <end position="255"/>
    </location>
</feature>
<reference evidence="3" key="1">
    <citation type="submission" date="2020-05" db="EMBL/GenBank/DDBJ databases">
        <authorList>
            <person name="Chiriac C."/>
            <person name="Salcher M."/>
            <person name="Ghai R."/>
            <person name="Kavagutti S V."/>
        </authorList>
    </citation>
    <scope>NUCLEOTIDE SEQUENCE</scope>
</reference>
<evidence type="ECO:0000256" key="1">
    <source>
        <dbReference type="SAM" id="Phobius"/>
    </source>
</evidence>
<feature type="transmembrane region" description="Helical" evidence="1">
    <location>
        <begin position="360"/>
        <end position="381"/>
    </location>
</feature>
<dbReference type="Pfam" id="PF19053">
    <property type="entry name" value="EccD"/>
    <property type="match status" value="1"/>
</dbReference>
<gene>
    <name evidence="3" type="ORF">UFOPK2761_02811</name>
</gene>
<feature type="transmembrane region" description="Helical" evidence="1">
    <location>
        <begin position="183"/>
        <end position="201"/>
    </location>
</feature>
<organism evidence="3">
    <name type="scientific">freshwater metagenome</name>
    <dbReference type="NCBI Taxonomy" id="449393"/>
    <lineage>
        <taxon>unclassified sequences</taxon>
        <taxon>metagenomes</taxon>
        <taxon>ecological metagenomes</taxon>
    </lineage>
</organism>
<feature type="transmembrane region" description="Helical" evidence="1">
    <location>
        <begin position="103"/>
        <end position="122"/>
    </location>
</feature>
<dbReference type="EMBL" id="CAEZYQ010000027">
    <property type="protein sequence ID" value="CAB4763295.1"/>
    <property type="molecule type" value="Genomic_DNA"/>
</dbReference>
<keyword evidence="1" id="KW-0812">Transmembrane</keyword>
<protein>
    <submittedName>
        <fullName evidence="3">Unannotated protein</fullName>
    </submittedName>
</protein>
<feature type="transmembrane region" description="Helical" evidence="1">
    <location>
        <begin position="335"/>
        <end position="353"/>
    </location>
</feature>
<dbReference type="AlphaFoldDB" id="A0A6J6UW30"/>
<keyword evidence="1" id="KW-0472">Membrane</keyword>
<feature type="transmembrane region" description="Helical" evidence="1">
    <location>
        <begin position="426"/>
        <end position="446"/>
    </location>
</feature>
<dbReference type="InterPro" id="IPR044049">
    <property type="entry name" value="EccD_transm"/>
</dbReference>
<feature type="transmembrane region" description="Helical" evidence="1">
    <location>
        <begin position="304"/>
        <end position="323"/>
    </location>
</feature>
<sequence length="452" mass="45395">MAARTGTGDVVALSVHGPGGVVDLVVPSMATAADVAQEYAEQLGLPAVPSLGTTTGLALQPALPLADAGVRPGSLLVVVPDTVPDRPARGVHQAGAAPDGGPWLAALLVVAGALALLAGWSATTASAALRDVTVAVLVGGAVLAALPVGRWAAARALVAPAYAGAAAYAVVWDPAPERLPTVLGVAALVSAVAAAIARALAPHGSEVLRVWTVVGLAFFLVTMGGALVGAGSQLVWAVLLVLAMLAPRFVPGFAVDVPDQMLIDVERLAVTAWSARERPTGRRGRTVVPPATVRAVAARGARTVTAASAGVLAVLLLAAPGVLSSVSEPADVVGARLLVLLSGGAVLLAARSYRHRLARVLLRVGGLGCWAALLLDLAPGLAEGSGWWLALGAVGVGALVVLAAVATGRGWRSAWWSRRAEVLEGLTAAVALACLVPASGLFRHLWENIPDV</sequence>
<feature type="transmembrane region" description="Helical" evidence="1">
    <location>
        <begin position="387"/>
        <end position="406"/>
    </location>
</feature>
<feature type="transmembrane region" description="Helical" evidence="1">
    <location>
        <begin position="208"/>
        <end position="228"/>
    </location>
</feature>
<proteinExistence type="predicted"/>
<feature type="domain" description="EccD-like transmembrane" evidence="2">
    <location>
        <begin position="103"/>
        <end position="442"/>
    </location>
</feature>